<evidence type="ECO:0000313" key="10">
    <source>
        <dbReference type="Proteomes" id="UP000053937"/>
    </source>
</evidence>
<dbReference type="InterPro" id="IPR005813">
    <property type="entry name" value="Ribosomal_bL20"/>
</dbReference>
<dbReference type="PROSITE" id="PS00937">
    <property type="entry name" value="RIBOSOMAL_L20"/>
    <property type="match status" value="1"/>
</dbReference>
<dbReference type="GO" id="GO:0019843">
    <property type="term" value="F:rRNA binding"/>
    <property type="evidence" value="ECO:0007669"/>
    <property type="project" value="UniProtKB-UniRule"/>
</dbReference>
<keyword evidence="10" id="KW-1185">Reference proteome</keyword>
<dbReference type="CDD" id="cd07026">
    <property type="entry name" value="Ribosomal_L20"/>
    <property type="match status" value="1"/>
</dbReference>
<dbReference type="OrthoDB" id="9808966at2"/>
<gene>
    <name evidence="7" type="primary">rplT</name>
    <name evidence="9" type="ORF">ASB62_07220</name>
</gene>
<dbReference type="GO" id="GO:0000027">
    <property type="term" value="P:ribosomal large subunit assembly"/>
    <property type="evidence" value="ECO:0007669"/>
    <property type="project" value="UniProtKB-UniRule"/>
</dbReference>
<evidence type="ECO:0000256" key="6">
    <source>
        <dbReference type="ARBA" id="ARBA00035172"/>
    </source>
</evidence>
<dbReference type="EMBL" id="LMBR01000179">
    <property type="protein sequence ID" value="KUL23819.1"/>
    <property type="molecule type" value="Genomic_DNA"/>
</dbReference>
<organism evidence="9 10">
    <name type="scientific">Chlorobium limicola</name>
    <dbReference type="NCBI Taxonomy" id="1092"/>
    <lineage>
        <taxon>Bacteria</taxon>
        <taxon>Pseudomonadati</taxon>
        <taxon>Chlorobiota</taxon>
        <taxon>Chlorobiia</taxon>
        <taxon>Chlorobiales</taxon>
        <taxon>Chlorobiaceae</taxon>
        <taxon>Chlorobium/Pelodictyon group</taxon>
        <taxon>Chlorobium</taxon>
    </lineage>
</organism>
<dbReference type="Gene3D" id="6.10.160.10">
    <property type="match status" value="1"/>
</dbReference>
<dbReference type="NCBIfam" id="TIGR01032">
    <property type="entry name" value="rplT_bact"/>
    <property type="match status" value="1"/>
</dbReference>
<dbReference type="OMA" id="GRRKNVW"/>
<evidence type="ECO:0000256" key="4">
    <source>
        <dbReference type="ARBA" id="ARBA00022980"/>
    </source>
</evidence>
<dbReference type="FunFam" id="1.10.1900.20:FF:000001">
    <property type="entry name" value="50S ribosomal protein L20"/>
    <property type="match status" value="1"/>
</dbReference>
<dbReference type="InterPro" id="IPR049946">
    <property type="entry name" value="RIBOSOMAL_L20_CS"/>
</dbReference>
<evidence type="ECO:0000256" key="1">
    <source>
        <dbReference type="ARBA" id="ARBA00007698"/>
    </source>
</evidence>
<dbReference type="PRINTS" id="PR00062">
    <property type="entry name" value="RIBOSOMALL20"/>
</dbReference>
<comment type="similarity">
    <text evidence="1 7 8">Belongs to the bacterial ribosomal protein bL20 family.</text>
</comment>
<dbReference type="PANTHER" id="PTHR10986">
    <property type="entry name" value="39S RIBOSOMAL PROTEIN L20"/>
    <property type="match status" value="1"/>
</dbReference>
<dbReference type="GO" id="GO:1990904">
    <property type="term" value="C:ribonucleoprotein complex"/>
    <property type="evidence" value="ECO:0007669"/>
    <property type="project" value="UniProtKB-KW"/>
</dbReference>
<keyword evidence="5 7" id="KW-0687">Ribonucleoprotein</keyword>
<sequence length="115" mass="13059">MPKANNAVASRARRKRILKKAKGFWGSRGNILTVVKHAVDKAEQYAYRDRRAKKRTFRSLWIMRINAAARLNGTTYSRLVDAMSKKSVEIDRKVLAEIAVKDPAAFTQIVKSVID</sequence>
<accession>A0A101JBN9</accession>
<dbReference type="InterPro" id="IPR035566">
    <property type="entry name" value="Ribosomal_protein_bL20_C"/>
</dbReference>
<dbReference type="SMR" id="A0A101JBN9"/>
<dbReference type="GO" id="GO:0006412">
    <property type="term" value="P:translation"/>
    <property type="evidence" value="ECO:0007669"/>
    <property type="project" value="InterPro"/>
</dbReference>
<dbReference type="HAMAP" id="MF_00382">
    <property type="entry name" value="Ribosomal_bL20"/>
    <property type="match status" value="1"/>
</dbReference>
<comment type="function">
    <text evidence="7 8">Binds directly to 23S ribosomal RNA and is necessary for the in vitro assembly process of the 50S ribosomal subunit. It is not involved in the protein synthesizing functions of that subunit.</text>
</comment>
<evidence type="ECO:0000256" key="2">
    <source>
        <dbReference type="ARBA" id="ARBA00022730"/>
    </source>
</evidence>
<evidence type="ECO:0000313" key="9">
    <source>
        <dbReference type="EMBL" id="KUL23819.1"/>
    </source>
</evidence>
<name>A0A101JBN9_CHLLI</name>
<keyword evidence="3 7" id="KW-0694">RNA-binding</keyword>
<evidence type="ECO:0000256" key="3">
    <source>
        <dbReference type="ARBA" id="ARBA00022884"/>
    </source>
</evidence>
<proteinExistence type="inferred from homology"/>
<keyword evidence="2 7" id="KW-0699">rRNA-binding</keyword>
<dbReference type="Pfam" id="PF00453">
    <property type="entry name" value="Ribosomal_L20"/>
    <property type="match status" value="1"/>
</dbReference>
<evidence type="ECO:0000256" key="5">
    <source>
        <dbReference type="ARBA" id="ARBA00023274"/>
    </source>
</evidence>
<dbReference type="RefSeq" id="WP_012465133.1">
    <property type="nucleotide sequence ID" value="NZ_JAAXUX010000033.1"/>
</dbReference>
<protein>
    <recommendedName>
        <fullName evidence="6 7">Large ribosomal subunit protein bL20</fullName>
    </recommendedName>
</protein>
<comment type="caution">
    <text evidence="9">The sequence shown here is derived from an EMBL/GenBank/DDBJ whole genome shotgun (WGS) entry which is preliminary data.</text>
</comment>
<keyword evidence="4 7" id="KW-0689">Ribosomal protein</keyword>
<dbReference type="GO" id="GO:0005840">
    <property type="term" value="C:ribosome"/>
    <property type="evidence" value="ECO:0007669"/>
    <property type="project" value="UniProtKB-KW"/>
</dbReference>
<dbReference type="Proteomes" id="UP000053937">
    <property type="component" value="Unassembled WGS sequence"/>
</dbReference>
<evidence type="ECO:0000256" key="7">
    <source>
        <dbReference type="HAMAP-Rule" id="MF_00382"/>
    </source>
</evidence>
<reference evidence="9 10" key="1">
    <citation type="submission" date="2015-10" db="EMBL/GenBank/DDBJ databases">
        <title>Draft Genome Sequence of Chlorobium limicola strain Frasassi Growing under Artificial Lighting in the Frasassi Cave System.</title>
        <authorList>
            <person name="Mansor M."/>
            <person name="Macalady J."/>
        </authorList>
    </citation>
    <scope>NUCLEOTIDE SEQUENCE [LARGE SCALE GENOMIC DNA]</scope>
    <source>
        <strain evidence="9 10">Frasassi</strain>
    </source>
</reference>
<dbReference type="GO" id="GO:0003735">
    <property type="term" value="F:structural constituent of ribosome"/>
    <property type="evidence" value="ECO:0007669"/>
    <property type="project" value="InterPro"/>
</dbReference>
<dbReference type="AlphaFoldDB" id="A0A101JBN9"/>
<evidence type="ECO:0000256" key="8">
    <source>
        <dbReference type="RuleBase" id="RU000560"/>
    </source>
</evidence>
<dbReference type="Gene3D" id="1.10.1900.20">
    <property type="entry name" value="Ribosomal protein L20"/>
    <property type="match status" value="1"/>
</dbReference>
<dbReference type="SUPFAM" id="SSF74731">
    <property type="entry name" value="Ribosomal protein L20"/>
    <property type="match status" value="1"/>
</dbReference>